<evidence type="ECO:0000256" key="1">
    <source>
        <dbReference type="SAM" id="MobiDB-lite"/>
    </source>
</evidence>
<evidence type="ECO:0000313" key="3">
    <source>
        <dbReference type="Proteomes" id="UP000237000"/>
    </source>
</evidence>
<dbReference type="InParanoid" id="A0A2P5FR95"/>
<dbReference type="AlphaFoldDB" id="A0A2P5FR95"/>
<sequence length="126" mass="13126">MSNLCYFLRQRPLRAFLNCLGITGNDNFSVEEKKKYEELNIPQTISSSDADNTPINIDETNMAAVPRSGITRGSGGQTHRVAAAAVPKSGPKRGSGGQTHEVAAAAVPKSGPTRGSGGQNNAAPSS</sequence>
<protein>
    <submittedName>
        <fullName evidence="2">Uncharacterized protein</fullName>
    </submittedName>
</protein>
<keyword evidence="3" id="KW-1185">Reference proteome</keyword>
<proteinExistence type="predicted"/>
<name>A0A2P5FR95_TREOI</name>
<evidence type="ECO:0000313" key="2">
    <source>
        <dbReference type="EMBL" id="POO00274.1"/>
    </source>
</evidence>
<reference evidence="3" key="1">
    <citation type="submission" date="2016-06" db="EMBL/GenBank/DDBJ databases">
        <title>Parallel loss of symbiosis genes in relatives of nitrogen-fixing non-legume Parasponia.</title>
        <authorList>
            <person name="Van Velzen R."/>
            <person name="Holmer R."/>
            <person name="Bu F."/>
            <person name="Rutten L."/>
            <person name="Van Zeijl A."/>
            <person name="Liu W."/>
            <person name="Santuari L."/>
            <person name="Cao Q."/>
            <person name="Sharma T."/>
            <person name="Shen D."/>
            <person name="Roswanjaya Y."/>
            <person name="Wardhani T."/>
            <person name="Kalhor M.S."/>
            <person name="Jansen J."/>
            <person name="Van den Hoogen J."/>
            <person name="Gungor B."/>
            <person name="Hartog M."/>
            <person name="Hontelez J."/>
            <person name="Verver J."/>
            <person name="Yang W.-C."/>
            <person name="Schijlen E."/>
            <person name="Repin R."/>
            <person name="Schilthuizen M."/>
            <person name="Schranz E."/>
            <person name="Heidstra R."/>
            <person name="Miyata K."/>
            <person name="Fedorova E."/>
            <person name="Kohlen W."/>
            <person name="Bisseling T."/>
            <person name="Smit S."/>
            <person name="Geurts R."/>
        </authorList>
    </citation>
    <scope>NUCLEOTIDE SEQUENCE [LARGE SCALE GENOMIC DNA]</scope>
    <source>
        <strain evidence="3">cv. RG33-2</strain>
    </source>
</reference>
<comment type="caution">
    <text evidence="2">The sequence shown here is derived from an EMBL/GenBank/DDBJ whole genome shotgun (WGS) entry which is preliminary data.</text>
</comment>
<dbReference type="OrthoDB" id="10299812at2759"/>
<gene>
    <name evidence="2" type="ORF">TorRG33x02_040520</name>
</gene>
<feature type="region of interest" description="Disordered" evidence="1">
    <location>
        <begin position="66"/>
        <end position="126"/>
    </location>
</feature>
<dbReference type="Proteomes" id="UP000237000">
    <property type="component" value="Unassembled WGS sequence"/>
</dbReference>
<accession>A0A2P5FR95</accession>
<dbReference type="EMBL" id="JXTC01000014">
    <property type="protein sequence ID" value="POO00274.1"/>
    <property type="molecule type" value="Genomic_DNA"/>
</dbReference>
<organism evidence="2 3">
    <name type="scientific">Trema orientale</name>
    <name type="common">Charcoal tree</name>
    <name type="synonym">Celtis orientalis</name>
    <dbReference type="NCBI Taxonomy" id="63057"/>
    <lineage>
        <taxon>Eukaryota</taxon>
        <taxon>Viridiplantae</taxon>
        <taxon>Streptophyta</taxon>
        <taxon>Embryophyta</taxon>
        <taxon>Tracheophyta</taxon>
        <taxon>Spermatophyta</taxon>
        <taxon>Magnoliopsida</taxon>
        <taxon>eudicotyledons</taxon>
        <taxon>Gunneridae</taxon>
        <taxon>Pentapetalae</taxon>
        <taxon>rosids</taxon>
        <taxon>fabids</taxon>
        <taxon>Rosales</taxon>
        <taxon>Cannabaceae</taxon>
        <taxon>Trema</taxon>
    </lineage>
</organism>